<dbReference type="AlphaFoldDB" id="A0AAP0ETN7"/>
<proteinExistence type="predicted"/>
<dbReference type="EMBL" id="JBBNAG010000011">
    <property type="protein sequence ID" value="KAK9094779.1"/>
    <property type="molecule type" value="Genomic_DNA"/>
</dbReference>
<evidence type="ECO:0000313" key="2">
    <source>
        <dbReference type="Proteomes" id="UP001419268"/>
    </source>
</evidence>
<evidence type="ECO:0000313" key="1">
    <source>
        <dbReference type="EMBL" id="KAK9094779.1"/>
    </source>
</evidence>
<organism evidence="1 2">
    <name type="scientific">Stephania cephalantha</name>
    <dbReference type="NCBI Taxonomy" id="152367"/>
    <lineage>
        <taxon>Eukaryota</taxon>
        <taxon>Viridiplantae</taxon>
        <taxon>Streptophyta</taxon>
        <taxon>Embryophyta</taxon>
        <taxon>Tracheophyta</taxon>
        <taxon>Spermatophyta</taxon>
        <taxon>Magnoliopsida</taxon>
        <taxon>Ranunculales</taxon>
        <taxon>Menispermaceae</taxon>
        <taxon>Menispermoideae</taxon>
        <taxon>Cissampelideae</taxon>
        <taxon>Stephania</taxon>
    </lineage>
</organism>
<protein>
    <submittedName>
        <fullName evidence="1">Uncharacterized protein</fullName>
    </submittedName>
</protein>
<keyword evidence="2" id="KW-1185">Reference proteome</keyword>
<gene>
    <name evidence="1" type="ORF">Scep_026248</name>
</gene>
<accession>A0AAP0ETN7</accession>
<reference evidence="1 2" key="1">
    <citation type="submission" date="2024-01" db="EMBL/GenBank/DDBJ databases">
        <title>Genome assemblies of Stephania.</title>
        <authorList>
            <person name="Yang L."/>
        </authorList>
    </citation>
    <scope>NUCLEOTIDE SEQUENCE [LARGE SCALE GENOMIC DNA]</scope>
    <source>
        <strain evidence="1">JXDWG</strain>
        <tissue evidence="1">Leaf</tissue>
    </source>
</reference>
<name>A0AAP0ETN7_9MAGN</name>
<comment type="caution">
    <text evidence="1">The sequence shown here is derived from an EMBL/GenBank/DDBJ whole genome shotgun (WGS) entry which is preliminary data.</text>
</comment>
<dbReference type="Proteomes" id="UP001419268">
    <property type="component" value="Unassembled WGS sequence"/>
</dbReference>
<sequence length="69" mass="8055">MPRMASMEENQAIIIQVSKSISSTCNWSLIRQEEKYKFKLQAFLGLNQDWSHNVENDPCWSTASFTQTR</sequence>